<protein>
    <submittedName>
        <fullName evidence="3">FMN-binding protein</fullName>
    </submittedName>
</protein>
<feature type="compositionally biased region" description="Polar residues" evidence="1">
    <location>
        <begin position="59"/>
        <end position="68"/>
    </location>
</feature>
<sequence>MTKMSNKMIGLCSAAISAIYITGLVTTQEAQSKAVNQEAGPVSNQLTQHQQYSKPAEQQIKTTGTTPSPKHLIHKQPQSAKSPKIYKNGTYTGSASNRIGSVTVAVTIKQDKITNVAITNCDTHYSEARIDGLPQQVVARQSENVDIVSGATLSSEDFQTAVEQALQSAKV</sequence>
<evidence type="ECO:0000259" key="2">
    <source>
        <dbReference type="SMART" id="SM00900"/>
    </source>
</evidence>
<accession>A0ABU6MJS3</accession>
<evidence type="ECO:0000256" key="1">
    <source>
        <dbReference type="SAM" id="MobiDB-lite"/>
    </source>
</evidence>
<dbReference type="EMBL" id="JARMAB010000025">
    <property type="protein sequence ID" value="MED1204603.1"/>
    <property type="molecule type" value="Genomic_DNA"/>
</dbReference>
<dbReference type="Gene3D" id="3.90.1010.20">
    <property type="match status" value="1"/>
</dbReference>
<dbReference type="SMART" id="SM00900">
    <property type="entry name" value="FMN_bind"/>
    <property type="match status" value="1"/>
</dbReference>
<dbReference type="InterPro" id="IPR007329">
    <property type="entry name" value="FMN-bd"/>
</dbReference>
<evidence type="ECO:0000313" key="3">
    <source>
        <dbReference type="EMBL" id="MED1204603.1"/>
    </source>
</evidence>
<feature type="compositionally biased region" description="Polar residues" evidence="1">
    <location>
        <begin position="42"/>
        <end position="53"/>
    </location>
</feature>
<name>A0ABU6MJS3_9BACI</name>
<dbReference type="Pfam" id="PF04205">
    <property type="entry name" value="FMN_bind"/>
    <property type="match status" value="1"/>
</dbReference>
<feature type="domain" description="FMN-binding" evidence="2">
    <location>
        <begin position="98"/>
        <end position="169"/>
    </location>
</feature>
<reference evidence="3 4" key="1">
    <citation type="submission" date="2023-03" db="EMBL/GenBank/DDBJ databases">
        <title>Bacillus Genome Sequencing.</title>
        <authorList>
            <person name="Dunlap C."/>
        </authorList>
    </citation>
    <scope>NUCLEOTIDE SEQUENCE [LARGE SCALE GENOMIC DNA]</scope>
    <source>
        <strain evidence="3 4">B-23453</strain>
    </source>
</reference>
<organism evidence="3 4">
    <name type="scientific">Heyndrickxia acidicola</name>
    <dbReference type="NCBI Taxonomy" id="209389"/>
    <lineage>
        <taxon>Bacteria</taxon>
        <taxon>Bacillati</taxon>
        <taxon>Bacillota</taxon>
        <taxon>Bacilli</taxon>
        <taxon>Bacillales</taxon>
        <taxon>Bacillaceae</taxon>
        <taxon>Heyndrickxia</taxon>
    </lineage>
</organism>
<dbReference type="RefSeq" id="WP_066268175.1">
    <property type="nucleotide sequence ID" value="NZ_JARMAB010000025.1"/>
</dbReference>
<gene>
    <name evidence="3" type="ORF">P4T90_16275</name>
</gene>
<evidence type="ECO:0000313" key="4">
    <source>
        <dbReference type="Proteomes" id="UP001341444"/>
    </source>
</evidence>
<keyword evidence="4" id="KW-1185">Reference proteome</keyword>
<feature type="region of interest" description="Disordered" evidence="1">
    <location>
        <begin position="37"/>
        <end position="85"/>
    </location>
</feature>
<proteinExistence type="predicted"/>
<comment type="caution">
    <text evidence="3">The sequence shown here is derived from an EMBL/GenBank/DDBJ whole genome shotgun (WGS) entry which is preliminary data.</text>
</comment>
<dbReference type="Proteomes" id="UP001341444">
    <property type="component" value="Unassembled WGS sequence"/>
</dbReference>